<feature type="region of interest" description="Disordered" evidence="7">
    <location>
        <begin position="87"/>
        <end position="106"/>
    </location>
</feature>
<feature type="region of interest" description="Disordered" evidence="7">
    <location>
        <begin position="134"/>
        <end position="156"/>
    </location>
</feature>
<dbReference type="EMBL" id="CABITT030000004">
    <property type="protein sequence ID" value="VVB00752.1"/>
    <property type="molecule type" value="Genomic_DNA"/>
</dbReference>
<keyword evidence="10" id="KW-1185">Reference proteome</keyword>
<dbReference type="PANTHER" id="PTHR16223:SF279">
    <property type="entry name" value="TRANSCRIPTION FACTOR BHLH122"/>
    <property type="match status" value="1"/>
</dbReference>
<evidence type="ECO:0000313" key="9">
    <source>
        <dbReference type="EMBL" id="VVB00752.1"/>
    </source>
</evidence>
<evidence type="ECO:0000256" key="2">
    <source>
        <dbReference type="ARBA" id="ARBA00023015"/>
    </source>
</evidence>
<evidence type="ECO:0000256" key="1">
    <source>
        <dbReference type="ARBA" id="ARBA00004123"/>
    </source>
</evidence>
<dbReference type="SMART" id="SM00353">
    <property type="entry name" value="HLH"/>
    <property type="match status" value="1"/>
</dbReference>
<feature type="coiled-coil region" evidence="6">
    <location>
        <begin position="351"/>
        <end position="378"/>
    </location>
</feature>
<keyword evidence="3" id="KW-0238">DNA-binding</keyword>
<dbReference type="GO" id="GO:0005634">
    <property type="term" value="C:nucleus"/>
    <property type="evidence" value="ECO:0007669"/>
    <property type="project" value="UniProtKB-SubCell"/>
</dbReference>
<dbReference type="InterPro" id="IPR011598">
    <property type="entry name" value="bHLH_dom"/>
</dbReference>
<dbReference type="PROSITE" id="PS50888">
    <property type="entry name" value="BHLH"/>
    <property type="match status" value="1"/>
</dbReference>
<dbReference type="CDD" id="cd11393">
    <property type="entry name" value="bHLH_AtbHLH_like"/>
    <property type="match status" value="1"/>
</dbReference>
<dbReference type="GO" id="GO:0046983">
    <property type="term" value="F:protein dimerization activity"/>
    <property type="evidence" value="ECO:0007669"/>
    <property type="project" value="InterPro"/>
</dbReference>
<evidence type="ECO:0000313" key="10">
    <source>
        <dbReference type="Proteomes" id="UP000489600"/>
    </source>
</evidence>
<dbReference type="Pfam" id="PF00010">
    <property type="entry name" value="HLH"/>
    <property type="match status" value="1"/>
</dbReference>
<evidence type="ECO:0000259" key="8">
    <source>
        <dbReference type="PROSITE" id="PS50888"/>
    </source>
</evidence>
<dbReference type="AlphaFoldDB" id="A0A565BGJ0"/>
<accession>A0A565BGJ0</accession>
<dbReference type="GO" id="GO:0000978">
    <property type="term" value="F:RNA polymerase II cis-regulatory region sequence-specific DNA binding"/>
    <property type="evidence" value="ECO:0007669"/>
    <property type="project" value="TreeGrafter"/>
</dbReference>
<protein>
    <recommendedName>
        <fullName evidence="8">BHLH domain-containing protein</fullName>
    </recommendedName>
</protein>
<evidence type="ECO:0000256" key="6">
    <source>
        <dbReference type="SAM" id="Coils"/>
    </source>
</evidence>
<dbReference type="Gene3D" id="4.10.280.10">
    <property type="entry name" value="Helix-loop-helix DNA-binding domain"/>
    <property type="match status" value="1"/>
</dbReference>
<evidence type="ECO:0000256" key="5">
    <source>
        <dbReference type="ARBA" id="ARBA00023242"/>
    </source>
</evidence>
<keyword evidence="5" id="KW-0539">Nucleus</keyword>
<feature type="domain" description="BHLH" evidence="8">
    <location>
        <begin position="311"/>
        <end position="361"/>
    </location>
</feature>
<name>A0A565BGJ0_9BRAS</name>
<evidence type="ECO:0000256" key="4">
    <source>
        <dbReference type="ARBA" id="ARBA00023163"/>
    </source>
</evidence>
<organism evidence="9 10">
    <name type="scientific">Arabis nemorensis</name>
    <dbReference type="NCBI Taxonomy" id="586526"/>
    <lineage>
        <taxon>Eukaryota</taxon>
        <taxon>Viridiplantae</taxon>
        <taxon>Streptophyta</taxon>
        <taxon>Embryophyta</taxon>
        <taxon>Tracheophyta</taxon>
        <taxon>Spermatophyta</taxon>
        <taxon>Magnoliopsida</taxon>
        <taxon>eudicotyledons</taxon>
        <taxon>Gunneridae</taxon>
        <taxon>Pentapetalae</taxon>
        <taxon>rosids</taxon>
        <taxon>malvids</taxon>
        <taxon>Brassicales</taxon>
        <taxon>Brassicaceae</taxon>
        <taxon>Arabideae</taxon>
        <taxon>Arabis</taxon>
    </lineage>
</organism>
<evidence type="ECO:0000256" key="3">
    <source>
        <dbReference type="ARBA" id="ARBA00023125"/>
    </source>
</evidence>
<dbReference type="InterPro" id="IPR045239">
    <property type="entry name" value="bHLH95_bHLH"/>
</dbReference>
<keyword evidence="6" id="KW-0175">Coiled coil</keyword>
<keyword evidence="4" id="KW-0804">Transcription</keyword>
<dbReference type="PANTHER" id="PTHR16223">
    <property type="entry name" value="TRANSCRIPTION FACTOR BHLH83-RELATED"/>
    <property type="match status" value="1"/>
</dbReference>
<comment type="subcellular location">
    <subcellularLocation>
        <location evidence="1">Nucleus</location>
    </subcellularLocation>
</comment>
<sequence>MESEFQQHHFLLHHNDHQQHHQRQRTNSGLIRYQSAPSSYFSSFENRESIEEFLDRPTSPETERILSGFLQTTDTSNNVDSFLQNTFSGGETEKKPPQVKTEEADAEEEIKIPAMEVVGEVSESIGYVRNLGLNNKRPREKDDRAPTPVNNLARHNSSPAGLFSSIDVETAYAAVMKSMGGGFGGSNVMNNTSNVEVSSLTTNSKLPPAPPMSSISEIDVKPGFSSRLPPRTLSGGFNRSFGNEGSASSNKLTSIARTQSGGLDLYKTKEEDSASRRPPLAHHMSLPKSLSDIEQLLSDSIPCKIRAKRGCATHPRSIAERVRRTKISERMRKLQDLVPNMDTQTNTADMLDLAVQYIKDLQEKVKTLEETRAKCRCSSA</sequence>
<dbReference type="FunFam" id="4.10.280.10:FF:000021">
    <property type="entry name" value="Transcription factor bHLH130 family"/>
    <property type="match status" value="1"/>
</dbReference>
<reference evidence="9" key="1">
    <citation type="submission" date="2019-07" db="EMBL/GenBank/DDBJ databases">
        <authorList>
            <person name="Dittberner H."/>
        </authorList>
    </citation>
    <scope>NUCLEOTIDE SEQUENCE [LARGE SCALE GENOMIC DNA]</scope>
</reference>
<comment type="caution">
    <text evidence="9">The sequence shown here is derived from an EMBL/GenBank/DDBJ whole genome shotgun (WGS) entry which is preliminary data.</text>
</comment>
<dbReference type="InterPro" id="IPR045843">
    <property type="entry name" value="IND-like"/>
</dbReference>
<keyword evidence="2" id="KW-0805">Transcription regulation</keyword>
<dbReference type="OrthoDB" id="2019494at2759"/>
<dbReference type="GO" id="GO:0000981">
    <property type="term" value="F:DNA-binding transcription factor activity, RNA polymerase II-specific"/>
    <property type="evidence" value="ECO:0007669"/>
    <property type="project" value="TreeGrafter"/>
</dbReference>
<feature type="compositionally biased region" description="Basic and acidic residues" evidence="7">
    <location>
        <begin position="91"/>
        <end position="103"/>
    </location>
</feature>
<dbReference type="SUPFAM" id="SSF47459">
    <property type="entry name" value="HLH, helix-loop-helix DNA-binding domain"/>
    <property type="match status" value="1"/>
</dbReference>
<gene>
    <name evidence="9" type="ORF">ANE_LOCUS11196</name>
</gene>
<proteinExistence type="predicted"/>
<dbReference type="Proteomes" id="UP000489600">
    <property type="component" value="Unassembled WGS sequence"/>
</dbReference>
<dbReference type="InterPro" id="IPR036638">
    <property type="entry name" value="HLH_DNA-bd_sf"/>
</dbReference>
<evidence type="ECO:0000256" key="7">
    <source>
        <dbReference type="SAM" id="MobiDB-lite"/>
    </source>
</evidence>